<organism evidence="2">
    <name type="scientific">Laccaria bicolor (strain S238N-H82 / ATCC MYA-4686)</name>
    <name type="common">Bicoloured deceiver</name>
    <name type="synonym">Laccaria laccata var. bicolor</name>
    <dbReference type="NCBI Taxonomy" id="486041"/>
    <lineage>
        <taxon>Eukaryota</taxon>
        <taxon>Fungi</taxon>
        <taxon>Dikarya</taxon>
        <taxon>Basidiomycota</taxon>
        <taxon>Agaricomycotina</taxon>
        <taxon>Agaricomycetes</taxon>
        <taxon>Agaricomycetidae</taxon>
        <taxon>Agaricales</taxon>
        <taxon>Agaricineae</taxon>
        <taxon>Hydnangiaceae</taxon>
        <taxon>Laccaria</taxon>
    </lineage>
</organism>
<dbReference type="InParanoid" id="B0DSV0"/>
<protein>
    <submittedName>
        <fullName evidence="1">Predicted protein</fullName>
    </submittedName>
</protein>
<dbReference type="EMBL" id="DS547131">
    <property type="protein sequence ID" value="EDR02305.1"/>
    <property type="molecule type" value="Genomic_DNA"/>
</dbReference>
<dbReference type="RefSeq" id="XP_001886982.1">
    <property type="nucleotide sequence ID" value="XM_001886947.1"/>
</dbReference>
<evidence type="ECO:0000313" key="2">
    <source>
        <dbReference type="Proteomes" id="UP000001194"/>
    </source>
</evidence>
<keyword evidence="2" id="KW-1185">Reference proteome</keyword>
<sequence>MIPDPLRITSCTGEGTPMAIIPLPSPARKRRLEVHPIGERGSPVFCLTLQSGWLVFCLLSTRSHSNRYSR</sequence>
<gene>
    <name evidence="1" type="ORF">LACBIDRAFT_309692</name>
</gene>
<dbReference type="HOGENOM" id="CLU_2758218_0_0_1"/>
<dbReference type="GeneID" id="6082607"/>
<evidence type="ECO:0000313" key="1">
    <source>
        <dbReference type="EMBL" id="EDR02305.1"/>
    </source>
</evidence>
<dbReference type="KEGG" id="lbc:LACBIDRAFT_309692"/>
<dbReference type="AlphaFoldDB" id="B0DSV0"/>
<proteinExistence type="predicted"/>
<reference evidence="1 2" key="1">
    <citation type="journal article" date="2008" name="Nature">
        <title>The genome of Laccaria bicolor provides insights into mycorrhizal symbiosis.</title>
        <authorList>
            <person name="Martin F."/>
            <person name="Aerts A."/>
            <person name="Ahren D."/>
            <person name="Brun A."/>
            <person name="Danchin E.G.J."/>
            <person name="Duchaussoy F."/>
            <person name="Gibon J."/>
            <person name="Kohler A."/>
            <person name="Lindquist E."/>
            <person name="Pereda V."/>
            <person name="Salamov A."/>
            <person name="Shapiro H.J."/>
            <person name="Wuyts J."/>
            <person name="Blaudez D."/>
            <person name="Buee M."/>
            <person name="Brokstein P."/>
            <person name="Canbaeck B."/>
            <person name="Cohen D."/>
            <person name="Courty P.E."/>
            <person name="Coutinho P.M."/>
            <person name="Delaruelle C."/>
            <person name="Detter J.C."/>
            <person name="Deveau A."/>
            <person name="DiFazio S."/>
            <person name="Duplessis S."/>
            <person name="Fraissinet-Tachet L."/>
            <person name="Lucic E."/>
            <person name="Frey-Klett P."/>
            <person name="Fourrey C."/>
            <person name="Feussner I."/>
            <person name="Gay G."/>
            <person name="Grimwood J."/>
            <person name="Hoegger P.J."/>
            <person name="Jain P."/>
            <person name="Kilaru S."/>
            <person name="Labbe J."/>
            <person name="Lin Y.C."/>
            <person name="Legue V."/>
            <person name="Le Tacon F."/>
            <person name="Marmeisse R."/>
            <person name="Melayah D."/>
            <person name="Montanini B."/>
            <person name="Muratet M."/>
            <person name="Nehls U."/>
            <person name="Niculita-Hirzel H."/>
            <person name="Oudot-Le Secq M.P."/>
            <person name="Peter M."/>
            <person name="Quesneville H."/>
            <person name="Rajashekar B."/>
            <person name="Reich M."/>
            <person name="Rouhier N."/>
            <person name="Schmutz J."/>
            <person name="Yin T."/>
            <person name="Chalot M."/>
            <person name="Henrissat B."/>
            <person name="Kuees U."/>
            <person name="Lucas S."/>
            <person name="Van de Peer Y."/>
            <person name="Podila G.K."/>
            <person name="Polle A."/>
            <person name="Pukkila P.J."/>
            <person name="Richardson P.M."/>
            <person name="Rouze P."/>
            <person name="Sanders I.R."/>
            <person name="Stajich J.E."/>
            <person name="Tunlid A."/>
            <person name="Tuskan G."/>
            <person name="Grigoriev I.V."/>
        </authorList>
    </citation>
    <scope>NUCLEOTIDE SEQUENCE [LARGE SCALE GENOMIC DNA]</scope>
    <source>
        <strain evidence="2">S238N-H82 / ATCC MYA-4686</strain>
    </source>
</reference>
<dbReference type="Proteomes" id="UP000001194">
    <property type="component" value="Unassembled WGS sequence"/>
</dbReference>
<name>B0DSV0_LACBS</name>
<dbReference type="OrthoDB" id="10413354at2759"/>
<accession>B0DSV0</accession>